<dbReference type="PANTHER" id="PTHR46825:SF7">
    <property type="entry name" value="D-ALANYL-D-ALANINE CARBOXYPEPTIDASE"/>
    <property type="match status" value="1"/>
</dbReference>
<feature type="domain" description="DUF7586" evidence="2">
    <location>
        <begin position="360"/>
        <end position="445"/>
    </location>
</feature>
<dbReference type="EMBL" id="SLWM01000003">
    <property type="protein sequence ID" value="TCO27917.1"/>
    <property type="molecule type" value="Genomic_DNA"/>
</dbReference>
<protein>
    <submittedName>
        <fullName evidence="3">CubicO group peptidase (Beta-lactamase class C family)</fullName>
    </submittedName>
</protein>
<dbReference type="Pfam" id="PF00144">
    <property type="entry name" value="Beta-lactamase"/>
    <property type="match status" value="1"/>
</dbReference>
<dbReference type="InterPro" id="IPR050491">
    <property type="entry name" value="AmpC-like"/>
</dbReference>
<dbReference type="PANTHER" id="PTHR46825">
    <property type="entry name" value="D-ALANYL-D-ALANINE-CARBOXYPEPTIDASE/ENDOPEPTIDASE AMPH"/>
    <property type="match status" value="1"/>
</dbReference>
<evidence type="ECO:0000313" key="3">
    <source>
        <dbReference type="EMBL" id="TCO27917.1"/>
    </source>
</evidence>
<comment type="caution">
    <text evidence="3">The sequence shown here is derived from an EMBL/GenBank/DDBJ whole genome shotgun (WGS) entry which is preliminary data.</text>
</comment>
<name>A0ABY2BT53_9ACTN</name>
<sequence>MAYCRLVTEISAQTSSALRRILAERQTKGRVPGIVGAVARAGALAWSDGVGSADLAAPGVAPTADTQYLIASHSKTFTAVAIMALRDEGKLSLDDRIEQFIPESKHEGITIRQMLSHISGMQREPVGDVWDQMTFPDRGELVSGWNGAERIGKPHHRFHYSNLVYSMLGEIVARLDGRSWYESIQARILRPLELTRTTVGMDGGPAAKGYYVPPFSDVPVDEPLIDIGAMDACGGLASTANDLAKWMVFIADPVAEVLSKDTVEEMCQPQIMADVDRWQLGIGLGFMLFRRGERVFVGHTGGMPGHITGSFVHRPSGTAGITLMNTTSAPDPAAIATDLLIKVLEDDPEPPTAWTPGTEVPADLAGVLGTWFSEGSPFVFSVENGTLQATAQGAPDWKPPAVFEKISDDVYRTISGRETGELLRITRDATNTPTTLHWATYLCTRAPLAFGEWL</sequence>
<dbReference type="InterPro" id="IPR001466">
    <property type="entry name" value="Beta-lactam-related"/>
</dbReference>
<accession>A0ABY2BT53</accession>
<keyword evidence="4" id="KW-1185">Reference proteome</keyword>
<evidence type="ECO:0000259" key="1">
    <source>
        <dbReference type="Pfam" id="PF00144"/>
    </source>
</evidence>
<evidence type="ECO:0000259" key="2">
    <source>
        <dbReference type="Pfam" id="PF24491"/>
    </source>
</evidence>
<organism evidence="3 4">
    <name type="scientific">Kribbella orskensis</name>
    <dbReference type="NCBI Taxonomy" id="2512216"/>
    <lineage>
        <taxon>Bacteria</taxon>
        <taxon>Bacillati</taxon>
        <taxon>Actinomycetota</taxon>
        <taxon>Actinomycetes</taxon>
        <taxon>Propionibacteriales</taxon>
        <taxon>Kribbellaceae</taxon>
        <taxon>Kribbella</taxon>
    </lineage>
</organism>
<dbReference type="SUPFAM" id="SSF56601">
    <property type="entry name" value="beta-lactamase/transpeptidase-like"/>
    <property type="match status" value="1"/>
</dbReference>
<proteinExistence type="predicted"/>
<dbReference type="Gene3D" id="3.40.710.10">
    <property type="entry name" value="DD-peptidase/beta-lactamase superfamily"/>
    <property type="match status" value="1"/>
</dbReference>
<dbReference type="Pfam" id="PF24491">
    <property type="entry name" value="DUF7586"/>
    <property type="match status" value="1"/>
</dbReference>
<evidence type="ECO:0000313" key="4">
    <source>
        <dbReference type="Proteomes" id="UP000295818"/>
    </source>
</evidence>
<reference evidence="3 4" key="1">
    <citation type="journal article" date="2015" name="Stand. Genomic Sci.">
        <title>Genomic Encyclopedia of Bacterial and Archaeal Type Strains, Phase III: the genomes of soil and plant-associated and newly described type strains.</title>
        <authorList>
            <person name="Whitman W.B."/>
            <person name="Woyke T."/>
            <person name="Klenk H.P."/>
            <person name="Zhou Y."/>
            <person name="Lilburn T.G."/>
            <person name="Beck B.J."/>
            <person name="De Vos P."/>
            <person name="Vandamme P."/>
            <person name="Eisen J.A."/>
            <person name="Garrity G."/>
            <person name="Hugenholtz P."/>
            <person name="Kyrpides N.C."/>
        </authorList>
    </citation>
    <scope>NUCLEOTIDE SEQUENCE [LARGE SCALE GENOMIC DNA]</scope>
    <source>
        <strain evidence="3 4">VKM Ac-2538</strain>
    </source>
</reference>
<dbReference type="InterPro" id="IPR056008">
    <property type="entry name" value="DUF7586"/>
</dbReference>
<dbReference type="InterPro" id="IPR012338">
    <property type="entry name" value="Beta-lactam/transpept-like"/>
</dbReference>
<gene>
    <name evidence="3" type="ORF">EV644_103621</name>
</gene>
<dbReference type="Proteomes" id="UP000295818">
    <property type="component" value="Unassembled WGS sequence"/>
</dbReference>
<feature type="domain" description="Beta-lactamase-related" evidence="1">
    <location>
        <begin position="18"/>
        <end position="339"/>
    </location>
</feature>